<dbReference type="InterPro" id="IPR035965">
    <property type="entry name" value="PAS-like_dom_sf"/>
</dbReference>
<dbReference type="InterPro" id="IPR013767">
    <property type="entry name" value="PAS_fold"/>
</dbReference>
<gene>
    <name evidence="14" type="ORF">EIP75_07370</name>
</gene>
<evidence type="ECO:0000259" key="11">
    <source>
        <dbReference type="PROSITE" id="PS50110"/>
    </source>
</evidence>
<dbReference type="SMART" id="SM00086">
    <property type="entry name" value="PAC"/>
    <property type="match status" value="3"/>
</dbReference>
<feature type="domain" description="Histidine kinase" evidence="10">
    <location>
        <begin position="771"/>
        <end position="996"/>
    </location>
</feature>
<evidence type="ECO:0000313" key="14">
    <source>
        <dbReference type="EMBL" id="RRS04801.1"/>
    </source>
</evidence>
<dbReference type="SUPFAM" id="SSF52172">
    <property type="entry name" value="CheY-like"/>
    <property type="match status" value="1"/>
</dbReference>
<comment type="caution">
    <text evidence="14">The sequence shown here is derived from an EMBL/GenBank/DDBJ whole genome shotgun (WGS) entry which is preliminary data.</text>
</comment>
<dbReference type="InterPro" id="IPR001610">
    <property type="entry name" value="PAC"/>
</dbReference>
<dbReference type="Proteomes" id="UP000269265">
    <property type="component" value="Unassembled WGS sequence"/>
</dbReference>
<dbReference type="EMBL" id="RSED01000005">
    <property type="protein sequence ID" value="RRS04801.1"/>
    <property type="molecule type" value="Genomic_DNA"/>
</dbReference>
<dbReference type="SMART" id="SM00388">
    <property type="entry name" value="HisKA"/>
    <property type="match status" value="1"/>
</dbReference>
<dbReference type="InterPro" id="IPR013655">
    <property type="entry name" value="PAS_fold_3"/>
</dbReference>
<dbReference type="SMART" id="SM00448">
    <property type="entry name" value="REC"/>
    <property type="match status" value="1"/>
</dbReference>
<dbReference type="InterPro" id="IPR036890">
    <property type="entry name" value="HATPase_C_sf"/>
</dbReference>
<dbReference type="PANTHER" id="PTHR43065">
    <property type="entry name" value="SENSOR HISTIDINE KINASE"/>
    <property type="match status" value="1"/>
</dbReference>
<evidence type="ECO:0000256" key="6">
    <source>
        <dbReference type="ARBA" id="ARBA00022777"/>
    </source>
</evidence>
<keyword evidence="7" id="KW-0067">ATP-binding</keyword>
<dbReference type="GO" id="GO:0006355">
    <property type="term" value="P:regulation of DNA-templated transcription"/>
    <property type="evidence" value="ECO:0007669"/>
    <property type="project" value="InterPro"/>
</dbReference>
<dbReference type="PROSITE" id="PS50109">
    <property type="entry name" value="HIS_KIN"/>
    <property type="match status" value="1"/>
</dbReference>
<dbReference type="SUPFAM" id="SSF55874">
    <property type="entry name" value="ATPase domain of HSP90 chaperone/DNA topoisomerase II/histidine kinase"/>
    <property type="match status" value="1"/>
</dbReference>
<dbReference type="Pfam" id="PF13185">
    <property type="entry name" value="GAF_2"/>
    <property type="match status" value="1"/>
</dbReference>
<dbReference type="CDD" id="cd00130">
    <property type="entry name" value="PAS"/>
    <property type="match status" value="3"/>
</dbReference>
<reference evidence="14 15" key="1">
    <citation type="submission" date="2018-12" db="EMBL/GenBank/DDBJ databases">
        <title>The whole draft genome of Aquabacterium sp. SJQ9.</title>
        <authorList>
            <person name="Sun L."/>
            <person name="Gao X."/>
            <person name="Chen W."/>
            <person name="Huang K."/>
        </authorList>
    </citation>
    <scope>NUCLEOTIDE SEQUENCE [LARGE SCALE GENOMIC DNA]</scope>
    <source>
        <strain evidence="14 15">SJQ9</strain>
    </source>
</reference>
<dbReference type="SUPFAM" id="SSF55781">
    <property type="entry name" value="GAF domain-like"/>
    <property type="match status" value="2"/>
</dbReference>
<dbReference type="EC" id="2.7.13.3" evidence="2"/>
<dbReference type="PROSITE" id="PS50110">
    <property type="entry name" value="RESPONSE_REGULATORY"/>
    <property type="match status" value="1"/>
</dbReference>
<dbReference type="SMART" id="SM00091">
    <property type="entry name" value="PAS"/>
    <property type="match status" value="3"/>
</dbReference>
<dbReference type="CDD" id="cd18161">
    <property type="entry name" value="REC_hyHK_blue-like"/>
    <property type="match status" value="1"/>
</dbReference>
<evidence type="ECO:0000256" key="7">
    <source>
        <dbReference type="ARBA" id="ARBA00022840"/>
    </source>
</evidence>
<dbReference type="InterPro" id="IPR000700">
    <property type="entry name" value="PAS-assoc_C"/>
</dbReference>
<feature type="domain" description="Response regulatory" evidence="11">
    <location>
        <begin position="1019"/>
        <end position="1135"/>
    </location>
</feature>
<dbReference type="GO" id="GO:0000155">
    <property type="term" value="F:phosphorelay sensor kinase activity"/>
    <property type="evidence" value="ECO:0007669"/>
    <property type="project" value="InterPro"/>
</dbReference>
<comment type="catalytic activity">
    <reaction evidence="1">
        <text>ATP + protein L-histidine = ADP + protein N-phospho-L-histidine.</text>
        <dbReference type="EC" id="2.7.13.3"/>
    </reaction>
</comment>
<dbReference type="Pfam" id="PF00072">
    <property type="entry name" value="Response_reg"/>
    <property type="match status" value="1"/>
</dbReference>
<dbReference type="InterPro" id="IPR005467">
    <property type="entry name" value="His_kinase_dom"/>
</dbReference>
<proteinExistence type="predicted"/>
<dbReference type="InterPro" id="IPR001789">
    <property type="entry name" value="Sig_transdc_resp-reg_receiver"/>
</dbReference>
<evidence type="ECO:0000259" key="10">
    <source>
        <dbReference type="PROSITE" id="PS50109"/>
    </source>
</evidence>
<dbReference type="InterPro" id="IPR004358">
    <property type="entry name" value="Sig_transdc_His_kin-like_C"/>
</dbReference>
<evidence type="ECO:0000256" key="9">
    <source>
        <dbReference type="PROSITE-ProRule" id="PRU00169"/>
    </source>
</evidence>
<dbReference type="NCBIfam" id="TIGR00229">
    <property type="entry name" value="sensory_box"/>
    <property type="match status" value="3"/>
</dbReference>
<dbReference type="GO" id="GO:0005524">
    <property type="term" value="F:ATP binding"/>
    <property type="evidence" value="ECO:0007669"/>
    <property type="project" value="UniProtKB-KW"/>
</dbReference>
<evidence type="ECO:0000256" key="3">
    <source>
        <dbReference type="ARBA" id="ARBA00022553"/>
    </source>
</evidence>
<evidence type="ECO:0000313" key="15">
    <source>
        <dbReference type="Proteomes" id="UP000269265"/>
    </source>
</evidence>
<keyword evidence="3 9" id="KW-0597">Phosphoprotein</keyword>
<protein>
    <recommendedName>
        <fullName evidence="2">histidine kinase</fullName>
        <ecNumber evidence="2">2.7.13.3</ecNumber>
    </recommendedName>
</protein>
<sequence length="1137" mass="124897">MTGVPLSDSARPDFPPRPDAATQQALREAEARHRQIINSATDYAVISLDLDGLVTSWNEGATRVLGWTETEMLGQTVHRFFTPEDVAAQRIERERAIALDKGFAQDESWRVRRDGTRFWASGQMTPLRNDQHQVIGFVKVLRDRTEARNSQLRREILELATDAAEIGTWDLDVAADVLTWTDRTRAMFGIGAGQPVTMEDFYACLHPDDIQSTTEAFASALDPVLRSVYDVEYRTIGKEDGVVRWVAAKGKGIFDAAGRCVRAVGTAIDITDRKAAQARHAFLLNLADRMRLVNAPRAIMDTAVEAVCQHLGASRVGYWQVKDAEGLMTRETDYVVGVTPLPDTLPMGAIGAGVAARLRRGQTAYYTDAAGDEENAGSALGEFMVRALIAVPLIRDGALLGAFCVCYREPRHWSRDDVALVEDVAARTWDAVERLRAEEALREERHMLETLNRFGAGLASDLSLSTLVQRAVDVGTELTGAQFGAFFYNVLDEAGASYMLFALAGAKASDFNFGMPRNTKVFAPTFNGEGIVRSEDITRDPRHAQNPPHNGLPKGHLPVRSYLAVPVVSRTGEVIGGLFFGHPEVGVFTERSEPIVASLAAQAAIAIDNARLFQDTQRAKETLEARVEERTRERDRVWDLSEDLLVIADPDGRPIRLSPSWNRVLGHDTAQLMSMGYADLVHPEDQDMVAKALAHMRLHGRPVSLDNRVRTREGLWRWISWTLAPEPGGSLIVGAGRDVTAEREHQAQLQETQEALRQSQKMEAVGQLTGGIAHDFNNLLQGITGAFSVIRRFVEQGRTSELERPLTAGMNSANRAAALTHRLLAFSRRQPLAPKSTQVNPLVLSMEDLLRRTLGERVRLKLDLNPELWTTLCDPNQLENAILNLCINARDAMPEGGLLTIETNNADITASQPDRSLDVRPGQYVCIAVTDTGTGMSASTLAKAFDPFFTTKPLGQGTGLGLSMIYGFAQQSEGVAKIDSELGKGTTVRLLLPRHLLEEDLEVELVGDLPAHEAGQGQTVLVIEDEPVVRQLVVDLLKELGYRTLQADDGPNGLDLLMRELDRVDLLVTDIGLPGLNGRQVADAARVRRPDLKVLFMTGYAENAALSSGFLEQGMDMITKPFPMETLVGKVRQMVGG</sequence>
<dbReference type="PROSITE" id="PS50112">
    <property type="entry name" value="PAS"/>
    <property type="match status" value="2"/>
</dbReference>
<keyword evidence="5" id="KW-0547">Nucleotide-binding</keyword>
<dbReference type="Gene3D" id="3.30.450.20">
    <property type="entry name" value="PAS domain"/>
    <property type="match status" value="3"/>
</dbReference>
<evidence type="ECO:0000256" key="5">
    <source>
        <dbReference type="ARBA" id="ARBA00022741"/>
    </source>
</evidence>
<evidence type="ECO:0000259" key="13">
    <source>
        <dbReference type="PROSITE" id="PS50113"/>
    </source>
</evidence>
<dbReference type="Pfam" id="PF08447">
    <property type="entry name" value="PAS_3"/>
    <property type="match status" value="2"/>
</dbReference>
<dbReference type="InterPro" id="IPR003018">
    <property type="entry name" value="GAF"/>
</dbReference>
<feature type="domain" description="PAS" evidence="12">
    <location>
        <begin position="29"/>
        <end position="100"/>
    </location>
</feature>
<keyword evidence="4" id="KW-0808">Transferase</keyword>
<keyword evidence="15" id="KW-1185">Reference proteome</keyword>
<dbReference type="InterPro" id="IPR011006">
    <property type="entry name" value="CheY-like_superfamily"/>
</dbReference>
<feature type="domain" description="PAC" evidence="13">
    <location>
        <begin position="104"/>
        <end position="156"/>
    </location>
</feature>
<dbReference type="InterPro" id="IPR036097">
    <property type="entry name" value="HisK_dim/P_sf"/>
</dbReference>
<dbReference type="InterPro" id="IPR003661">
    <property type="entry name" value="HisK_dim/P_dom"/>
</dbReference>
<dbReference type="Gene3D" id="3.30.565.10">
    <property type="entry name" value="Histidine kinase-like ATPase, C-terminal domain"/>
    <property type="match status" value="1"/>
</dbReference>
<evidence type="ECO:0000256" key="8">
    <source>
        <dbReference type="ARBA" id="ARBA00023012"/>
    </source>
</evidence>
<dbReference type="SUPFAM" id="SSF47384">
    <property type="entry name" value="Homodimeric domain of signal transducing histidine kinase"/>
    <property type="match status" value="1"/>
</dbReference>
<dbReference type="PANTHER" id="PTHR43065:SF42">
    <property type="entry name" value="TWO-COMPONENT SENSOR PPRA"/>
    <property type="match status" value="1"/>
</dbReference>
<feature type="domain" description="PAC" evidence="13">
    <location>
        <begin position="229"/>
        <end position="282"/>
    </location>
</feature>
<evidence type="ECO:0000259" key="12">
    <source>
        <dbReference type="PROSITE" id="PS50112"/>
    </source>
</evidence>
<dbReference type="Gene3D" id="2.10.70.100">
    <property type="match status" value="1"/>
</dbReference>
<organism evidence="14 15">
    <name type="scientific">Aquabacterium soli</name>
    <dbReference type="NCBI Taxonomy" id="2493092"/>
    <lineage>
        <taxon>Bacteria</taxon>
        <taxon>Pseudomonadati</taxon>
        <taxon>Pseudomonadota</taxon>
        <taxon>Betaproteobacteria</taxon>
        <taxon>Burkholderiales</taxon>
        <taxon>Aquabacterium</taxon>
    </lineage>
</organism>
<dbReference type="Pfam" id="PF02518">
    <property type="entry name" value="HATPase_c"/>
    <property type="match status" value="1"/>
</dbReference>
<dbReference type="Gene3D" id="3.40.50.2300">
    <property type="match status" value="1"/>
</dbReference>
<feature type="modified residue" description="4-aspartylphosphate" evidence="9">
    <location>
        <position position="1070"/>
    </location>
</feature>
<dbReference type="Pfam" id="PF00989">
    <property type="entry name" value="PAS"/>
    <property type="match status" value="1"/>
</dbReference>
<dbReference type="PRINTS" id="PR00344">
    <property type="entry name" value="BCTRLSENSOR"/>
</dbReference>
<dbReference type="SUPFAM" id="SSF55785">
    <property type="entry name" value="PYP-like sensor domain (PAS domain)"/>
    <property type="match status" value="3"/>
</dbReference>
<dbReference type="SMART" id="SM00387">
    <property type="entry name" value="HATPase_c"/>
    <property type="match status" value="1"/>
</dbReference>
<keyword evidence="6" id="KW-0418">Kinase</keyword>
<name>A0A426VD55_9BURK</name>
<dbReference type="AlphaFoldDB" id="A0A426VD55"/>
<evidence type="ECO:0000256" key="1">
    <source>
        <dbReference type="ARBA" id="ARBA00000085"/>
    </source>
</evidence>
<dbReference type="InterPro" id="IPR003594">
    <property type="entry name" value="HATPase_dom"/>
</dbReference>
<evidence type="ECO:0000256" key="4">
    <source>
        <dbReference type="ARBA" id="ARBA00022679"/>
    </source>
</evidence>
<accession>A0A426VD55</accession>
<dbReference type="SMART" id="SM00065">
    <property type="entry name" value="GAF"/>
    <property type="match status" value="2"/>
</dbReference>
<dbReference type="PROSITE" id="PS50113">
    <property type="entry name" value="PAC"/>
    <property type="match status" value="2"/>
</dbReference>
<dbReference type="InterPro" id="IPR029016">
    <property type="entry name" value="GAF-like_dom_sf"/>
</dbReference>
<dbReference type="Pfam" id="PF01590">
    <property type="entry name" value="GAF"/>
    <property type="match status" value="1"/>
</dbReference>
<evidence type="ECO:0000256" key="2">
    <source>
        <dbReference type="ARBA" id="ARBA00012438"/>
    </source>
</evidence>
<feature type="domain" description="PAS" evidence="12">
    <location>
        <begin position="630"/>
        <end position="700"/>
    </location>
</feature>
<dbReference type="Gene3D" id="3.30.450.40">
    <property type="match status" value="2"/>
</dbReference>
<dbReference type="InterPro" id="IPR000014">
    <property type="entry name" value="PAS"/>
</dbReference>
<dbReference type="Gene3D" id="1.10.287.130">
    <property type="match status" value="1"/>
</dbReference>
<keyword evidence="8" id="KW-0902">Two-component regulatory system</keyword>